<feature type="domain" description="Methyl-accepting transducer" evidence="8">
    <location>
        <begin position="450"/>
        <end position="606"/>
    </location>
</feature>
<protein>
    <recommendedName>
        <fullName evidence="12">Methyl-accepting chemotaxis protein</fullName>
    </recommendedName>
</protein>
<gene>
    <name evidence="10" type="ORF">GCM10017581_103850</name>
</gene>
<keyword evidence="11" id="KW-1185">Reference proteome</keyword>
<dbReference type="InterPro" id="IPR004089">
    <property type="entry name" value="MCPsignal_dom"/>
</dbReference>
<dbReference type="GO" id="GO:0006935">
    <property type="term" value="P:chemotaxis"/>
    <property type="evidence" value="ECO:0007669"/>
    <property type="project" value="InterPro"/>
</dbReference>
<evidence type="ECO:0000313" key="10">
    <source>
        <dbReference type="EMBL" id="GLL08618.1"/>
    </source>
</evidence>
<keyword evidence="3 5" id="KW-0807">Transducer</keyword>
<comment type="similarity">
    <text evidence="4">Belongs to the methyl-accepting chemotaxis (MCP) protein family.</text>
</comment>
<dbReference type="GO" id="GO:0035438">
    <property type="term" value="F:cyclic-di-GMP binding"/>
    <property type="evidence" value="ECO:0007669"/>
    <property type="project" value="InterPro"/>
</dbReference>
<dbReference type="InterPro" id="IPR003660">
    <property type="entry name" value="HAMP_dom"/>
</dbReference>
<dbReference type="SUPFAM" id="SSF141371">
    <property type="entry name" value="PilZ domain-like"/>
    <property type="match status" value="1"/>
</dbReference>
<dbReference type="GO" id="GO:0004888">
    <property type="term" value="F:transmembrane signaling receptor activity"/>
    <property type="evidence" value="ECO:0007669"/>
    <property type="project" value="InterPro"/>
</dbReference>
<dbReference type="Gene3D" id="6.10.340.10">
    <property type="match status" value="1"/>
</dbReference>
<evidence type="ECO:0008006" key="12">
    <source>
        <dbReference type="Google" id="ProtNLM"/>
    </source>
</evidence>
<name>A0A9W6KVU0_9ACTN</name>
<accession>A0A9W6KVU0</accession>
<evidence type="ECO:0000256" key="7">
    <source>
        <dbReference type="SAM" id="Phobius"/>
    </source>
</evidence>
<evidence type="ECO:0000313" key="11">
    <source>
        <dbReference type="Proteomes" id="UP001143480"/>
    </source>
</evidence>
<evidence type="ECO:0000256" key="4">
    <source>
        <dbReference type="ARBA" id="ARBA00029447"/>
    </source>
</evidence>
<feature type="domain" description="HAMP" evidence="9">
    <location>
        <begin position="314"/>
        <end position="367"/>
    </location>
</feature>
<dbReference type="InterPro" id="IPR004090">
    <property type="entry name" value="Chemotax_Me-accpt_rcpt"/>
</dbReference>
<dbReference type="SMART" id="SM00304">
    <property type="entry name" value="HAMP"/>
    <property type="match status" value="1"/>
</dbReference>
<dbReference type="InterPro" id="IPR009875">
    <property type="entry name" value="PilZ_domain"/>
</dbReference>
<comment type="caution">
    <text evidence="10">The sequence shown here is derived from an EMBL/GenBank/DDBJ whole genome shotgun (WGS) entry which is preliminary data.</text>
</comment>
<dbReference type="Pfam" id="PF00015">
    <property type="entry name" value="MCPsignal"/>
    <property type="match status" value="1"/>
</dbReference>
<dbReference type="PROSITE" id="PS50111">
    <property type="entry name" value="CHEMOTAXIS_TRANSDUC_2"/>
    <property type="match status" value="1"/>
</dbReference>
<evidence type="ECO:0000256" key="5">
    <source>
        <dbReference type="PROSITE-ProRule" id="PRU00284"/>
    </source>
</evidence>
<evidence type="ECO:0000259" key="9">
    <source>
        <dbReference type="PROSITE" id="PS50885"/>
    </source>
</evidence>
<evidence type="ECO:0000256" key="2">
    <source>
        <dbReference type="ARBA" id="ARBA00022989"/>
    </source>
</evidence>
<feature type="transmembrane region" description="Helical" evidence="7">
    <location>
        <begin position="294"/>
        <end position="313"/>
    </location>
</feature>
<dbReference type="Pfam" id="PF00672">
    <property type="entry name" value="HAMP"/>
    <property type="match status" value="1"/>
</dbReference>
<dbReference type="PANTHER" id="PTHR32089">
    <property type="entry name" value="METHYL-ACCEPTING CHEMOTAXIS PROTEIN MCPB"/>
    <property type="match status" value="1"/>
</dbReference>
<dbReference type="Gene3D" id="1.10.287.950">
    <property type="entry name" value="Methyl-accepting chemotaxis protein"/>
    <property type="match status" value="1"/>
</dbReference>
<evidence type="ECO:0000256" key="3">
    <source>
        <dbReference type="ARBA" id="ARBA00023224"/>
    </source>
</evidence>
<organism evidence="10 11">
    <name type="scientific">Dactylosporangium matsuzakiense</name>
    <dbReference type="NCBI Taxonomy" id="53360"/>
    <lineage>
        <taxon>Bacteria</taxon>
        <taxon>Bacillati</taxon>
        <taxon>Actinomycetota</taxon>
        <taxon>Actinomycetes</taxon>
        <taxon>Micromonosporales</taxon>
        <taxon>Micromonosporaceae</taxon>
        <taxon>Dactylosporangium</taxon>
    </lineage>
</organism>
<reference evidence="10" key="2">
    <citation type="submission" date="2023-01" db="EMBL/GenBank/DDBJ databases">
        <authorList>
            <person name="Sun Q."/>
            <person name="Evtushenko L."/>
        </authorList>
    </citation>
    <scope>NUCLEOTIDE SEQUENCE</scope>
    <source>
        <strain evidence="10">VKM Ac-1321</strain>
    </source>
</reference>
<dbReference type="Pfam" id="PF07238">
    <property type="entry name" value="PilZ"/>
    <property type="match status" value="1"/>
</dbReference>
<proteinExistence type="inferred from homology"/>
<sequence length="690" mass="72892">MAQRSGGRDGSGGGLRRSLVVRIMVSGLVAIAGSVLLLGVQIQQAANRDADRDVQRRTTQAVENLAGLFGRWHDELLVAAQDAALVDWFAEPGRRPQDITQINAMMISLHGIYPQLIDEACFIAASGQELARQVKGLAAPPDDLSPDESDNPFFQGSFAVGGGEVFQSSPYVSPDSDRWVVANSTPIVVGGQKAAILHFETNLDAVRGELRRALGPGMRARIVDVGLGKVLADTGADAPILNSPFPAAGAWPDAAGPVRAAAAVNAGAGNVNRWRIELSAPRPNPFTAGMLTRTGLGVLVAMLIVAGVAYRIATGIAKPIIQVTRATESIVATGDRSRRVRVQARNEVGALSRSIDTMLDRLQEQDEEIQRSQQAREEQLRGNWDRQQQVERDIRARAQAVVNDTTSGITGELGAVRDQVGAVRTSGRSIDERVSAADAVTAELVGRAGRANEVLGAFTSSLRRVDGIAKVIGGVAGQTNLLALNATIEAARAGEAGKGFAVVAGEVKNLANETARSTADITDTIRTLERDAAETTTVIAAMVEGIEGIRDATNQVKQVVAEQSGTVAQLENGVDQALTRIESMARVTEEMERRGKRRHPTSGPVQLGPGRDATLVDLSEGGLRCVVNAGPRPAEGDTLTVELPLTATGEPLRLTAKVVHQHDDGSIGLQFLNPSPDAVADLRQAMAQPS</sequence>
<dbReference type="EMBL" id="BSFP01000165">
    <property type="protein sequence ID" value="GLL08618.1"/>
    <property type="molecule type" value="Genomic_DNA"/>
</dbReference>
<feature type="region of interest" description="Disordered" evidence="6">
    <location>
        <begin position="590"/>
        <end position="611"/>
    </location>
</feature>
<dbReference type="Gene3D" id="2.40.10.220">
    <property type="entry name" value="predicted glycosyltransferase like domains"/>
    <property type="match status" value="1"/>
</dbReference>
<dbReference type="SUPFAM" id="SSF58104">
    <property type="entry name" value="Methyl-accepting chemotaxis protein (MCP) signaling domain"/>
    <property type="match status" value="1"/>
</dbReference>
<evidence type="ECO:0000256" key="1">
    <source>
        <dbReference type="ARBA" id="ARBA00022692"/>
    </source>
</evidence>
<evidence type="ECO:0000256" key="6">
    <source>
        <dbReference type="SAM" id="MobiDB-lite"/>
    </source>
</evidence>
<evidence type="ECO:0000259" key="8">
    <source>
        <dbReference type="PROSITE" id="PS50111"/>
    </source>
</evidence>
<dbReference type="PROSITE" id="PS50885">
    <property type="entry name" value="HAMP"/>
    <property type="match status" value="1"/>
</dbReference>
<feature type="transmembrane region" description="Helical" evidence="7">
    <location>
        <begin position="20"/>
        <end position="40"/>
    </location>
</feature>
<keyword evidence="7" id="KW-0472">Membrane</keyword>
<dbReference type="GO" id="GO:0016020">
    <property type="term" value="C:membrane"/>
    <property type="evidence" value="ECO:0007669"/>
    <property type="project" value="InterPro"/>
</dbReference>
<dbReference type="PANTHER" id="PTHR32089:SF112">
    <property type="entry name" value="LYSOZYME-LIKE PROTEIN-RELATED"/>
    <property type="match status" value="1"/>
</dbReference>
<dbReference type="RefSeq" id="WP_261958999.1">
    <property type="nucleotide sequence ID" value="NZ_BAAAXA010000001.1"/>
</dbReference>
<dbReference type="Gene3D" id="3.30.450.20">
    <property type="entry name" value="PAS domain"/>
    <property type="match status" value="1"/>
</dbReference>
<reference evidence="10" key="1">
    <citation type="journal article" date="2014" name="Int. J. Syst. Evol. Microbiol.">
        <title>Complete genome sequence of Corynebacterium casei LMG S-19264T (=DSM 44701T), isolated from a smear-ripened cheese.</title>
        <authorList>
            <consortium name="US DOE Joint Genome Institute (JGI-PGF)"/>
            <person name="Walter F."/>
            <person name="Albersmeier A."/>
            <person name="Kalinowski J."/>
            <person name="Ruckert C."/>
        </authorList>
    </citation>
    <scope>NUCLEOTIDE SEQUENCE</scope>
    <source>
        <strain evidence="10">VKM Ac-1321</strain>
    </source>
</reference>
<keyword evidence="2 7" id="KW-1133">Transmembrane helix</keyword>
<dbReference type="GO" id="GO:0007165">
    <property type="term" value="P:signal transduction"/>
    <property type="evidence" value="ECO:0007669"/>
    <property type="project" value="UniProtKB-KW"/>
</dbReference>
<dbReference type="AlphaFoldDB" id="A0A9W6KVU0"/>
<dbReference type="SMART" id="SM00283">
    <property type="entry name" value="MA"/>
    <property type="match status" value="1"/>
</dbReference>
<dbReference type="PRINTS" id="PR00260">
    <property type="entry name" value="CHEMTRNSDUCR"/>
</dbReference>
<keyword evidence="1 7" id="KW-0812">Transmembrane</keyword>
<dbReference type="Proteomes" id="UP001143480">
    <property type="component" value="Unassembled WGS sequence"/>
</dbReference>
<dbReference type="CDD" id="cd06225">
    <property type="entry name" value="HAMP"/>
    <property type="match status" value="1"/>
</dbReference>